<name>A0ABD3XWT4_SINWO</name>
<keyword evidence="2" id="KW-1185">Reference proteome</keyword>
<organism evidence="1 2">
    <name type="scientific">Sinanodonta woodiana</name>
    <name type="common">Chinese pond mussel</name>
    <name type="synonym">Anodonta woodiana</name>
    <dbReference type="NCBI Taxonomy" id="1069815"/>
    <lineage>
        <taxon>Eukaryota</taxon>
        <taxon>Metazoa</taxon>
        <taxon>Spiralia</taxon>
        <taxon>Lophotrochozoa</taxon>
        <taxon>Mollusca</taxon>
        <taxon>Bivalvia</taxon>
        <taxon>Autobranchia</taxon>
        <taxon>Heteroconchia</taxon>
        <taxon>Palaeoheterodonta</taxon>
        <taxon>Unionida</taxon>
        <taxon>Unionoidea</taxon>
        <taxon>Unionidae</taxon>
        <taxon>Unioninae</taxon>
        <taxon>Sinanodonta</taxon>
    </lineage>
</organism>
<gene>
    <name evidence="1" type="ORF">ACJMK2_002926</name>
</gene>
<protein>
    <submittedName>
        <fullName evidence="1">Uncharacterized protein</fullName>
    </submittedName>
</protein>
<dbReference type="EMBL" id="JBJQND010000001">
    <property type="protein sequence ID" value="KAL3890645.1"/>
    <property type="molecule type" value="Genomic_DNA"/>
</dbReference>
<comment type="caution">
    <text evidence="1">The sequence shown here is derived from an EMBL/GenBank/DDBJ whole genome shotgun (WGS) entry which is preliminary data.</text>
</comment>
<evidence type="ECO:0000313" key="1">
    <source>
        <dbReference type="EMBL" id="KAL3890645.1"/>
    </source>
</evidence>
<dbReference type="AlphaFoldDB" id="A0ABD3XWT4"/>
<dbReference type="InterPro" id="IPR016186">
    <property type="entry name" value="C-type_lectin-like/link_sf"/>
</dbReference>
<feature type="non-terminal residue" evidence="1">
    <location>
        <position position="72"/>
    </location>
</feature>
<proteinExistence type="predicted"/>
<dbReference type="SUPFAM" id="SSF56436">
    <property type="entry name" value="C-type lectin-like"/>
    <property type="match status" value="1"/>
</dbReference>
<dbReference type="Proteomes" id="UP001634394">
    <property type="component" value="Unassembled WGS sequence"/>
</dbReference>
<dbReference type="Gene3D" id="3.10.100.10">
    <property type="entry name" value="Mannose-Binding Protein A, subunit A"/>
    <property type="match status" value="1"/>
</dbReference>
<sequence length="72" mass="8114">STTRPTITTAIPQLQCSDGYTLYPGPGRSFCFRFSNIFRSWESAATVCRMENAELLVLDNTSLSRFGDVMRE</sequence>
<feature type="non-terminal residue" evidence="1">
    <location>
        <position position="1"/>
    </location>
</feature>
<reference evidence="1 2" key="1">
    <citation type="submission" date="2024-11" db="EMBL/GenBank/DDBJ databases">
        <title>Chromosome-level genome assembly of the freshwater bivalve Anodonta woodiana.</title>
        <authorList>
            <person name="Chen X."/>
        </authorList>
    </citation>
    <scope>NUCLEOTIDE SEQUENCE [LARGE SCALE GENOMIC DNA]</scope>
    <source>
        <strain evidence="1">MN2024</strain>
        <tissue evidence="1">Gills</tissue>
    </source>
</reference>
<accession>A0ABD3XWT4</accession>
<dbReference type="InterPro" id="IPR016187">
    <property type="entry name" value="CTDL_fold"/>
</dbReference>
<dbReference type="CDD" id="cd00037">
    <property type="entry name" value="CLECT"/>
    <property type="match status" value="1"/>
</dbReference>
<evidence type="ECO:0000313" key="2">
    <source>
        <dbReference type="Proteomes" id="UP001634394"/>
    </source>
</evidence>